<reference evidence="5" key="1">
    <citation type="submission" date="2024-06" db="EMBL/GenBank/DDBJ databases">
        <authorList>
            <person name="Li S."/>
        </authorList>
    </citation>
    <scope>NUCLEOTIDE SEQUENCE</scope>
    <source>
        <strain evidence="5">SR10</strain>
    </source>
</reference>
<dbReference type="InterPro" id="IPR036390">
    <property type="entry name" value="WH_DNA-bd_sf"/>
</dbReference>
<name>A0AAU8MUN6_9GAMM</name>
<dbReference type="PANTHER" id="PTHR43537:SF24">
    <property type="entry name" value="GLUCONATE OPERON TRANSCRIPTIONAL REPRESSOR"/>
    <property type="match status" value="1"/>
</dbReference>
<keyword evidence="1" id="KW-0805">Transcription regulation</keyword>
<organism evidence="5">
    <name type="scientific">Lysobacter firmicutimachus</name>
    <dbReference type="NCBI Taxonomy" id="1792846"/>
    <lineage>
        <taxon>Bacteria</taxon>
        <taxon>Pseudomonadati</taxon>
        <taxon>Pseudomonadota</taxon>
        <taxon>Gammaproteobacteria</taxon>
        <taxon>Lysobacterales</taxon>
        <taxon>Lysobacteraceae</taxon>
        <taxon>Lysobacter</taxon>
    </lineage>
</organism>
<evidence type="ECO:0000313" key="5">
    <source>
        <dbReference type="EMBL" id="XCO75090.1"/>
    </source>
</evidence>
<feature type="domain" description="HTH gntR-type" evidence="4">
    <location>
        <begin position="6"/>
        <end position="73"/>
    </location>
</feature>
<dbReference type="Pfam" id="PF00392">
    <property type="entry name" value="GntR"/>
    <property type="match status" value="1"/>
</dbReference>
<dbReference type="SMART" id="SM00895">
    <property type="entry name" value="FCD"/>
    <property type="match status" value="1"/>
</dbReference>
<accession>A0AAU8MUN6</accession>
<dbReference type="InterPro" id="IPR011711">
    <property type="entry name" value="GntR_C"/>
</dbReference>
<dbReference type="GO" id="GO:0003700">
    <property type="term" value="F:DNA-binding transcription factor activity"/>
    <property type="evidence" value="ECO:0007669"/>
    <property type="project" value="InterPro"/>
</dbReference>
<keyword evidence="2" id="KW-0238">DNA-binding</keyword>
<dbReference type="InterPro" id="IPR000524">
    <property type="entry name" value="Tscrpt_reg_HTH_GntR"/>
</dbReference>
<dbReference type="SMART" id="SM00345">
    <property type="entry name" value="HTH_GNTR"/>
    <property type="match status" value="1"/>
</dbReference>
<dbReference type="SUPFAM" id="SSF46785">
    <property type="entry name" value="Winged helix' DNA-binding domain"/>
    <property type="match status" value="1"/>
</dbReference>
<dbReference type="InterPro" id="IPR008920">
    <property type="entry name" value="TF_FadR/GntR_C"/>
</dbReference>
<evidence type="ECO:0000256" key="1">
    <source>
        <dbReference type="ARBA" id="ARBA00023015"/>
    </source>
</evidence>
<dbReference type="Gene3D" id="1.10.10.10">
    <property type="entry name" value="Winged helix-like DNA-binding domain superfamily/Winged helix DNA-binding domain"/>
    <property type="match status" value="1"/>
</dbReference>
<evidence type="ECO:0000259" key="4">
    <source>
        <dbReference type="PROSITE" id="PS50949"/>
    </source>
</evidence>
<dbReference type="SUPFAM" id="SSF48008">
    <property type="entry name" value="GntR ligand-binding domain-like"/>
    <property type="match status" value="1"/>
</dbReference>
<dbReference type="InterPro" id="IPR036388">
    <property type="entry name" value="WH-like_DNA-bd_sf"/>
</dbReference>
<evidence type="ECO:0000256" key="3">
    <source>
        <dbReference type="ARBA" id="ARBA00023163"/>
    </source>
</evidence>
<dbReference type="CDD" id="cd07377">
    <property type="entry name" value="WHTH_GntR"/>
    <property type="match status" value="1"/>
</dbReference>
<evidence type="ECO:0000256" key="2">
    <source>
        <dbReference type="ARBA" id="ARBA00023125"/>
    </source>
</evidence>
<protein>
    <submittedName>
        <fullName evidence="5">GntR family transcriptional regulator</fullName>
    </submittedName>
</protein>
<dbReference type="RefSeq" id="WP_064747904.1">
    <property type="nucleotide sequence ID" value="NZ_CP159925.1"/>
</dbReference>
<proteinExistence type="predicted"/>
<dbReference type="PANTHER" id="PTHR43537">
    <property type="entry name" value="TRANSCRIPTIONAL REGULATOR, GNTR FAMILY"/>
    <property type="match status" value="1"/>
</dbReference>
<dbReference type="AlphaFoldDB" id="A0AAU8MUN6"/>
<keyword evidence="3" id="KW-0804">Transcription</keyword>
<dbReference type="Gene3D" id="1.20.120.530">
    <property type="entry name" value="GntR ligand-binding domain-like"/>
    <property type="match status" value="1"/>
</dbReference>
<gene>
    <name evidence="5" type="ORF">ABU614_22560</name>
</gene>
<dbReference type="EMBL" id="CP159925">
    <property type="protein sequence ID" value="XCO75090.1"/>
    <property type="molecule type" value="Genomic_DNA"/>
</dbReference>
<dbReference type="Pfam" id="PF07729">
    <property type="entry name" value="FCD"/>
    <property type="match status" value="1"/>
</dbReference>
<dbReference type="GO" id="GO:0003677">
    <property type="term" value="F:DNA binding"/>
    <property type="evidence" value="ECO:0007669"/>
    <property type="project" value="UniProtKB-KW"/>
</dbReference>
<dbReference type="PROSITE" id="PS50949">
    <property type="entry name" value="HTH_GNTR"/>
    <property type="match status" value="1"/>
</dbReference>
<sequence>MTIVNRTLSEQAFQIIRERILSNRMPPLTLLRQEALAAELGISKIPLREALTRLEQYGLLRSSINRGYYVPPLTIAEAEEVFALRVKIEPEAAAQACLEASDDESETAKTALAALEAISGVDPQQTVAFNRAFHLALVRPGNRQVTYLLVERLHVLAERYVHMHLEPVGRDARALREHRDLLAAWLARDARNVSLQLTQHIVLTLHDLRQQLLENETIIKSSVPPRPND</sequence>